<reference evidence="1" key="1">
    <citation type="journal article" date="2021" name="Proc. Natl. Acad. Sci. U.S.A.">
        <title>A Catalog of Tens of Thousands of Viruses from Human Metagenomes Reveals Hidden Associations with Chronic Diseases.</title>
        <authorList>
            <person name="Tisza M.J."/>
            <person name="Buck C.B."/>
        </authorList>
    </citation>
    <scope>NUCLEOTIDE SEQUENCE</scope>
    <source>
        <strain evidence="1">CtGdK3</strain>
    </source>
</reference>
<protein>
    <submittedName>
        <fullName evidence="1">Terminase small subunit</fullName>
    </submittedName>
</protein>
<dbReference type="InterPro" id="IPR005335">
    <property type="entry name" value="Terminase_ssu"/>
</dbReference>
<name>A0A8S5MUQ6_9CAUD</name>
<sequence>MPCIRDPAVQQAIADAYIENGGNKEQAVIAAGYSERYARGNASKLVAISGVQEKISARNRELEQSRIADMAEINSFWSDTMRNAKYDIKDRLKASELRARAAGGFVDKGEHSVELKVKNPFAGLTTEELRRLAGDE</sequence>
<evidence type="ECO:0000313" key="1">
    <source>
        <dbReference type="EMBL" id="DAD85872.1"/>
    </source>
</evidence>
<dbReference type="Pfam" id="PF03592">
    <property type="entry name" value="Terminase_2"/>
    <property type="match status" value="1"/>
</dbReference>
<dbReference type="GO" id="GO:0051276">
    <property type="term" value="P:chromosome organization"/>
    <property type="evidence" value="ECO:0007669"/>
    <property type="project" value="InterPro"/>
</dbReference>
<dbReference type="InterPro" id="IPR038713">
    <property type="entry name" value="Terminase_Gp1_N_sf"/>
</dbReference>
<accession>A0A8S5MUQ6</accession>
<dbReference type="EMBL" id="BK014990">
    <property type="protein sequence ID" value="DAD85872.1"/>
    <property type="molecule type" value="Genomic_DNA"/>
</dbReference>
<dbReference type="Gene3D" id="1.10.10.1400">
    <property type="entry name" value="Terminase, small subunit, N-terminal DNA-binding domain, HTH motif"/>
    <property type="match status" value="1"/>
</dbReference>
<organism evidence="1">
    <name type="scientific">Siphoviridae sp. ctGdK3</name>
    <dbReference type="NCBI Taxonomy" id="2826222"/>
    <lineage>
        <taxon>Viruses</taxon>
        <taxon>Duplodnaviria</taxon>
        <taxon>Heunggongvirae</taxon>
        <taxon>Uroviricota</taxon>
        <taxon>Caudoviricetes</taxon>
    </lineage>
</organism>
<proteinExistence type="predicted"/>